<protein>
    <submittedName>
        <fullName evidence="1">Uncharacterized protein</fullName>
    </submittedName>
</protein>
<evidence type="ECO:0000313" key="1">
    <source>
        <dbReference type="EMBL" id="KAL2821953.1"/>
    </source>
</evidence>
<accession>A0ABR4I517</accession>
<proteinExistence type="predicted"/>
<reference evidence="1 2" key="1">
    <citation type="submission" date="2024-07" db="EMBL/GenBank/DDBJ databases">
        <title>Section-level genome sequencing and comparative genomics of Aspergillus sections Usti and Cavernicolus.</title>
        <authorList>
            <consortium name="Lawrence Berkeley National Laboratory"/>
            <person name="Nybo J.L."/>
            <person name="Vesth T.C."/>
            <person name="Theobald S."/>
            <person name="Frisvad J.C."/>
            <person name="Larsen T.O."/>
            <person name="Kjaerboelling I."/>
            <person name="Rothschild-Mancinelli K."/>
            <person name="Lyhne E.K."/>
            <person name="Kogle M.E."/>
            <person name="Barry K."/>
            <person name="Clum A."/>
            <person name="Na H."/>
            <person name="Ledsgaard L."/>
            <person name="Lin J."/>
            <person name="Lipzen A."/>
            <person name="Kuo A."/>
            <person name="Riley R."/>
            <person name="Mondo S."/>
            <person name="Labutti K."/>
            <person name="Haridas S."/>
            <person name="Pangalinan J."/>
            <person name="Salamov A.A."/>
            <person name="Simmons B.A."/>
            <person name="Magnuson J.K."/>
            <person name="Chen J."/>
            <person name="Drula E."/>
            <person name="Henrissat B."/>
            <person name="Wiebenga A."/>
            <person name="Lubbers R.J."/>
            <person name="Gomes A.C."/>
            <person name="Makela M.R."/>
            <person name="Stajich J."/>
            <person name="Grigoriev I.V."/>
            <person name="Mortensen U.H."/>
            <person name="De Vries R.P."/>
            <person name="Baker S.E."/>
            <person name="Andersen M.R."/>
        </authorList>
    </citation>
    <scope>NUCLEOTIDE SEQUENCE [LARGE SCALE GENOMIC DNA]</scope>
    <source>
        <strain evidence="1 2">CBS 588.65</strain>
    </source>
</reference>
<gene>
    <name evidence="1" type="ORF">BJX63DRAFT_175935</name>
</gene>
<evidence type="ECO:0000313" key="2">
    <source>
        <dbReference type="Proteomes" id="UP001610334"/>
    </source>
</evidence>
<dbReference type="EMBL" id="JBFXLT010000003">
    <property type="protein sequence ID" value="KAL2821953.1"/>
    <property type="molecule type" value="Genomic_DNA"/>
</dbReference>
<sequence length="152" mass="16068">MVTMTLLCRSFTFRASMATGDSLSTVATEIGDMVEVNLMWVGSTVRRRMLRVDHLKLHGSRTGTRAGGWCENVVAGICGHGTSGLLAPRPAGGRSNKREFGSILVCDISAAAARNIPANHQLQAGKVDVEGCDVMDELAAGSPMDGRPGDPR</sequence>
<keyword evidence="2" id="KW-1185">Reference proteome</keyword>
<dbReference type="Proteomes" id="UP001610334">
    <property type="component" value="Unassembled WGS sequence"/>
</dbReference>
<name>A0ABR4I517_9EURO</name>
<comment type="caution">
    <text evidence="1">The sequence shown here is derived from an EMBL/GenBank/DDBJ whole genome shotgun (WGS) entry which is preliminary data.</text>
</comment>
<organism evidence="1 2">
    <name type="scientific">Aspergillus granulosus</name>
    <dbReference type="NCBI Taxonomy" id="176169"/>
    <lineage>
        <taxon>Eukaryota</taxon>
        <taxon>Fungi</taxon>
        <taxon>Dikarya</taxon>
        <taxon>Ascomycota</taxon>
        <taxon>Pezizomycotina</taxon>
        <taxon>Eurotiomycetes</taxon>
        <taxon>Eurotiomycetidae</taxon>
        <taxon>Eurotiales</taxon>
        <taxon>Aspergillaceae</taxon>
        <taxon>Aspergillus</taxon>
        <taxon>Aspergillus subgen. Nidulantes</taxon>
    </lineage>
</organism>